<name>A0A939KR17_9PROT</name>
<dbReference type="InterPro" id="IPR036271">
    <property type="entry name" value="Tet_transcr_reg_TetR-rel_C_sf"/>
</dbReference>
<organism evidence="8 9">
    <name type="scientific">Acetobacter garciniae</name>
    <dbReference type="NCBI Taxonomy" id="2817435"/>
    <lineage>
        <taxon>Bacteria</taxon>
        <taxon>Pseudomonadati</taxon>
        <taxon>Pseudomonadota</taxon>
        <taxon>Alphaproteobacteria</taxon>
        <taxon>Acetobacterales</taxon>
        <taxon>Acetobacteraceae</taxon>
        <taxon>Acetobacter</taxon>
    </lineage>
</organism>
<protein>
    <submittedName>
        <fullName evidence="8">TetR/AcrR family transcriptional regulator</fullName>
    </submittedName>
</protein>
<dbReference type="AlphaFoldDB" id="A0A939KR17"/>
<proteinExistence type="predicted"/>
<evidence type="ECO:0000256" key="3">
    <source>
        <dbReference type="ARBA" id="ARBA00023163"/>
    </source>
</evidence>
<evidence type="ECO:0000256" key="6">
    <source>
        <dbReference type="SAM" id="MobiDB-lite"/>
    </source>
</evidence>
<dbReference type="GO" id="GO:0003700">
    <property type="term" value="F:DNA-binding transcription factor activity"/>
    <property type="evidence" value="ECO:0007669"/>
    <property type="project" value="TreeGrafter"/>
</dbReference>
<dbReference type="InterPro" id="IPR009057">
    <property type="entry name" value="Homeodomain-like_sf"/>
</dbReference>
<evidence type="ECO:0000256" key="4">
    <source>
        <dbReference type="PROSITE-ProRule" id="PRU00335"/>
    </source>
</evidence>
<feature type="coiled-coil region" evidence="5">
    <location>
        <begin position="67"/>
        <end position="94"/>
    </location>
</feature>
<dbReference type="GO" id="GO:0000976">
    <property type="term" value="F:transcription cis-regulatory region binding"/>
    <property type="evidence" value="ECO:0007669"/>
    <property type="project" value="TreeGrafter"/>
</dbReference>
<evidence type="ECO:0000256" key="2">
    <source>
        <dbReference type="ARBA" id="ARBA00023125"/>
    </source>
</evidence>
<dbReference type="Gene3D" id="1.10.357.10">
    <property type="entry name" value="Tetracycline Repressor, domain 2"/>
    <property type="match status" value="1"/>
</dbReference>
<dbReference type="PANTHER" id="PTHR30055:SF234">
    <property type="entry name" value="HTH-TYPE TRANSCRIPTIONAL REGULATOR BETI"/>
    <property type="match status" value="1"/>
</dbReference>
<sequence length="215" mass="23614">MPIPHISRAPRKRGRPARGTPASREIVLGAALAHFSQTGFDGTGLRDIAATAGVDAALISHKFGSKLDLWKAVVDEIANRLAEAQKDIMRLHDDTAPIEQRVREGLSCFIAANCKIPELAKFLSDEMSQPGARQDYVMLRIWQPYQAAMLPLLNDAKADGLLGESTPELTLRMLMGAIMLPLMMIRRSGDLPLSEISSLKERLVKTVLPMFIEAT</sequence>
<keyword evidence="2 4" id="KW-0238">DNA-binding</keyword>
<dbReference type="PANTHER" id="PTHR30055">
    <property type="entry name" value="HTH-TYPE TRANSCRIPTIONAL REGULATOR RUTR"/>
    <property type="match status" value="1"/>
</dbReference>
<dbReference type="EMBL" id="JAFVMH010000007">
    <property type="protein sequence ID" value="MBO1326157.1"/>
    <property type="molecule type" value="Genomic_DNA"/>
</dbReference>
<dbReference type="SUPFAM" id="SSF48498">
    <property type="entry name" value="Tetracyclin repressor-like, C-terminal domain"/>
    <property type="match status" value="1"/>
</dbReference>
<dbReference type="Proteomes" id="UP000664073">
    <property type="component" value="Unassembled WGS sequence"/>
</dbReference>
<keyword evidence="3" id="KW-0804">Transcription</keyword>
<comment type="caution">
    <text evidence="8">The sequence shown here is derived from an EMBL/GenBank/DDBJ whole genome shotgun (WGS) entry which is preliminary data.</text>
</comment>
<reference evidence="8" key="1">
    <citation type="submission" date="2021-03" db="EMBL/GenBank/DDBJ databases">
        <title>The complete genome sequence of Acetobacter sp. TBRC 12339.</title>
        <authorList>
            <person name="Charoenyingcharoen P."/>
            <person name="Yukphan P."/>
        </authorList>
    </citation>
    <scope>NUCLEOTIDE SEQUENCE</scope>
    <source>
        <strain evidence="8">TBRC 12339</strain>
    </source>
</reference>
<feature type="region of interest" description="Disordered" evidence="6">
    <location>
        <begin position="1"/>
        <end position="20"/>
    </location>
</feature>
<dbReference type="InterPro" id="IPR050109">
    <property type="entry name" value="HTH-type_TetR-like_transc_reg"/>
</dbReference>
<evidence type="ECO:0000256" key="5">
    <source>
        <dbReference type="SAM" id="Coils"/>
    </source>
</evidence>
<dbReference type="InterPro" id="IPR001647">
    <property type="entry name" value="HTH_TetR"/>
</dbReference>
<evidence type="ECO:0000313" key="8">
    <source>
        <dbReference type="EMBL" id="MBO1326157.1"/>
    </source>
</evidence>
<evidence type="ECO:0000259" key="7">
    <source>
        <dbReference type="PROSITE" id="PS50977"/>
    </source>
</evidence>
<keyword evidence="5" id="KW-0175">Coiled coil</keyword>
<dbReference type="Pfam" id="PF00440">
    <property type="entry name" value="TetR_N"/>
    <property type="match status" value="1"/>
</dbReference>
<gene>
    <name evidence="8" type="ORF">J2D77_13455</name>
</gene>
<dbReference type="PROSITE" id="PS50977">
    <property type="entry name" value="HTH_TETR_2"/>
    <property type="match status" value="1"/>
</dbReference>
<evidence type="ECO:0000256" key="1">
    <source>
        <dbReference type="ARBA" id="ARBA00023015"/>
    </source>
</evidence>
<keyword evidence="1" id="KW-0805">Transcription regulation</keyword>
<dbReference type="SUPFAM" id="SSF46689">
    <property type="entry name" value="Homeodomain-like"/>
    <property type="match status" value="1"/>
</dbReference>
<feature type="DNA-binding region" description="H-T-H motif" evidence="4">
    <location>
        <begin position="44"/>
        <end position="63"/>
    </location>
</feature>
<feature type="domain" description="HTH tetR-type" evidence="7">
    <location>
        <begin position="21"/>
        <end position="81"/>
    </location>
</feature>
<dbReference type="RefSeq" id="WP_207846828.1">
    <property type="nucleotide sequence ID" value="NZ_JAFVMH010000007.1"/>
</dbReference>
<accession>A0A939KR17</accession>
<keyword evidence="9" id="KW-1185">Reference proteome</keyword>
<evidence type="ECO:0000313" key="9">
    <source>
        <dbReference type="Proteomes" id="UP000664073"/>
    </source>
</evidence>